<reference evidence="1" key="1">
    <citation type="submission" date="2018-02" db="EMBL/GenBank/DDBJ databases">
        <title>Rhizophora mucronata_Transcriptome.</title>
        <authorList>
            <person name="Meera S.P."/>
            <person name="Sreeshan A."/>
            <person name="Augustine A."/>
        </authorList>
    </citation>
    <scope>NUCLEOTIDE SEQUENCE</scope>
    <source>
        <tissue evidence="1">Leaf</tissue>
    </source>
</reference>
<name>A0A2P2IMX7_RHIMU</name>
<protein>
    <submittedName>
        <fullName evidence="1">Uncharacterized protein</fullName>
    </submittedName>
</protein>
<sequence>MQFSMEILSVQLPKR</sequence>
<organism evidence="1">
    <name type="scientific">Rhizophora mucronata</name>
    <name type="common">Asiatic mangrove</name>
    <dbReference type="NCBI Taxonomy" id="61149"/>
    <lineage>
        <taxon>Eukaryota</taxon>
        <taxon>Viridiplantae</taxon>
        <taxon>Streptophyta</taxon>
        <taxon>Embryophyta</taxon>
        <taxon>Tracheophyta</taxon>
        <taxon>Spermatophyta</taxon>
        <taxon>Magnoliopsida</taxon>
        <taxon>eudicotyledons</taxon>
        <taxon>Gunneridae</taxon>
        <taxon>Pentapetalae</taxon>
        <taxon>rosids</taxon>
        <taxon>fabids</taxon>
        <taxon>Malpighiales</taxon>
        <taxon>Rhizophoraceae</taxon>
        <taxon>Rhizophora</taxon>
    </lineage>
</organism>
<proteinExistence type="predicted"/>
<evidence type="ECO:0000313" key="1">
    <source>
        <dbReference type="EMBL" id="MBW82587.1"/>
    </source>
</evidence>
<dbReference type="EMBL" id="GGEC01002104">
    <property type="protein sequence ID" value="MBW82587.1"/>
    <property type="molecule type" value="Transcribed_RNA"/>
</dbReference>
<accession>A0A2P2IMX7</accession>